<accession>A0A143DFJ4</accession>
<dbReference type="STRING" id="1549855.AY555_06405"/>
<reference evidence="1 2" key="1">
    <citation type="submission" date="2016-02" db="EMBL/GenBank/DDBJ databases">
        <title>Complete Genome of H5569, the type strain of the newly described species Haematospirillium jordaniae.</title>
        <authorList>
            <person name="Nicholson A.C."/>
            <person name="Humrighouse B.W."/>
            <person name="Loparov V."/>
            <person name="McQuiston J.R."/>
        </authorList>
    </citation>
    <scope>NUCLEOTIDE SEQUENCE [LARGE SCALE GENOMIC DNA]</scope>
    <source>
        <strain evidence="1 2">H5569</strain>
    </source>
</reference>
<dbReference type="KEGG" id="hjo:AY555_06405"/>
<dbReference type="OrthoDB" id="9766061at2"/>
<organism evidence="1 2">
    <name type="scientific">Haematospirillum jordaniae</name>
    <dbReference type="NCBI Taxonomy" id="1549855"/>
    <lineage>
        <taxon>Bacteria</taxon>
        <taxon>Pseudomonadati</taxon>
        <taxon>Pseudomonadota</taxon>
        <taxon>Alphaproteobacteria</taxon>
        <taxon>Rhodospirillales</taxon>
        <taxon>Novispirillaceae</taxon>
        <taxon>Haematospirillum</taxon>
    </lineage>
</organism>
<sequence>MTGHGARDHATWSASATSRNWGCPGALALSETVRNLDKESEAAAWGTACHQISEKCLREECDASTFMGRVETTREHSFTVDEEMAETAQTYLAYVRGRMAEYAVATGDRAVLSVEQTFSLSKLQPPFEAGGTADAVLWFPMWGLIEVVDLKGGRGVVVEAAGNPQLRTYALGAILANPGLSVEKVMSTIVQPRAAHKDGRIRSETFHVVDLMEWTADLLAAMRRASDAGNARHKMGGLQWAAQYLNAGSHCKFCPATGVCPALEQKVTDAAGIWFDDLDNPYIANMPDSLDPRRLSRTLDMLDMIEDWIKAVRVLAHTQAEAGIDIPGYRLVPRQGRETWQGAAEMTVRTTCIEAGLAEDRFVNPGKLRTPKQVRDALRKVGATDAIRVLEGLSEVPHTGTNLVRADKTTRAAAMPKARQFFTVLD</sequence>
<evidence type="ECO:0000313" key="2">
    <source>
        <dbReference type="Proteomes" id="UP000076066"/>
    </source>
</evidence>
<dbReference type="Pfam" id="PF10926">
    <property type="entry name" value="DUF2800"/>
    <property type="match status" value="1"/>
</dbReference>
<dbReference type="InterPro" id="IPR021229">
    <property type="entry name" value="DUF2800"/>
</dbReference>
<keyword evidence="2" id="KW-1185">Reference proteome</keyword>
<dbReference type="RefSeq" id="WP_066134913.1">
    <property type="nucleotide sequence ID" value="NZ_CP014525.1"/>
</dbReference>
<evidence type="ECO:0008006" key="3">
    <source>
        <dbReference type="Google" id="ProtNLM"/>
    </source>
</evidence>
<gene>
    <name evidence="1" type="ORF">AY555_06405</name>
</gene>
<protein>
    <recommendedName>
        <fullName evidence="3">DUF2800 domain-containing protein</fullName>
    </recommendedName>
</protein>
<dbReference type="AlphaFoldDB" id="A0A143DFJ4"/>
<dbReference type="Proteomes" id="UP000076066">
    <property type="component" value="Chromosome"/>
</dbReference>
<dbReference type="GeneID" id="53316786"/>
<name>A0A143DFJ4_9PROT</name>
<dbReference type="EMBL" id="CP014525">
    <property type="protein sequence ID" value="AMW34868.1"/>
    <property type="molecule type" value="Genomic_DNA"/>
</dbReference>
<evidence type="ECO:0000313" key="1">
    <source>
        <dbReference type="EMBL" id="AMW34868.1"/>
    </source>
</evidence>
<proteinExistence type="predicted"/>